<feature type="domain" description="Alfin N-terminal" evidence="6">
    <location>
        <begin position="5"/>
        <end position="97"/>
    </location>
</feature>
<keyword evidence="4" id="KW-0804">Transcription</keyword>
<dbReference type="AlphaFoldDB" id="A0AAE1IM16"/>
<evidence type="ECO:0000256" key="4">
    <source>
        <dbReference type="RuleBase" id="RU369089"/>
    </source>
</evidence>
<dbReference type="PANTHER" id="PTHR12321:SF39">
    <property type="entry name" value="PHD FINGER PROTEIN ALFIN-LIKE 2"/>
    <property type="match status" value="1"/>
</dbReference>
<comment type="subunit">
    <text evidence="4">Interacts with H3K4me3 and to a lesser extent with H3K4me2.</text>
</comment>
<evidence type="ECO:0000256" key="2">
    <source>
        <dbReference type="ARBA" id="ARBA00022771"/>
    </source>
</evidence>
<protein>
    <recommendedName>
        <fullName evidence="4">PHD finger protein ALFIN-LIKE</fullName>
    </recommendedName>
</protein>
<name>A0AAE1IM16_9FABA</name>
<gene>
    <name evidence="7" type="ORF">QN277_010596</name>
</gene>
<dbReference type="EMBL" id="JAWXYG010000016">
    <property type="protein sequence ID" value="KAK4253272.1"/>
    <property type="molecule type" value="Genomic_DNA"/>
</dbReference>
<evidence type="ECO:0000256" key="5">
    <source>
        <dbReference type="SAM" id="MobiDB-lite"/>
    </source>
</evidence>
<organism evidence="7 8">
    <name type="scientific">Acacia crassicarpa</name>
    <name type="common">northern wattle</name>
    <dbReference type="NCBI Taxonomy" id="499986"/>
    <lineage>
        <taxon>Eukaryota</taxon>
        <taxon>Viridiplantae</taxon>
        <taxon>Streptophyta</taxon>
        <taxon>Embryophyta</taxon>
        <taxon>Tracheophyta</taxon>
        <taxon>Spermatophyta</taxon>
        <taxon>Magnoliopsida</taxon>
        <taxon>eudicotyledons</taxon>
        <taxon>Gunneridae</taxon>
        <taxon>Pentapetalae</taxon>
        <taxon>rosids</taxon>
        <taxon>fabids</taxon>
        <taxon>Fabales</taxon>
        <taxon>Fabaceae</taxon>
        <taxon>Caesalpinioideae</taxon>
        <taxon>mimosoid clade</taxon>
        <taxon>Acacieae</taxon>
        <taxon>Acacia</taxon>
    </lineage>
</organism>
<keyword evidence="4" id="KW-0805">Transcription regulation</keyword>
<dbReference type="GO" id="GO:0000976">
    <property type="term" value="F:transcription cis-regulatory region binding"/>
    <property type="evidence" value="ECO:0007669"/>
    <property type="project" value="TreeGrafter"/>
</dbReference>
<dbReference type="InterPro" id="IPR021998">
    <property type="entry name" value="Alfin_N"/>
</dbReference>
<dbReference type="GO" id="GO:0008270">
    <property type="term" value="F:zinc ion binding"/>
    <property type="evidence" value="ECO:0007669"/>
    <property type="project" value="UniProtKB-KW"/>
</dbReference>
<comment type="function">
    <text evidence="4">Histone-binding component that specifically recognizes H3 tails trimethylated on 'Lys-4' (H3K4me3), which mark transcription start sites of virtually all active genes.</text>
</comment>
<evidence type="ECO:0000256" key="1">
    <source>
        <dbReference type="ARBA" id="ARBA00022723"/>
    </source>
</evidence>
<evidence type="ECO:0000313" key="8">
    <source>
        <dbReference type="Proteomes" id="UP001293593"/>
    </source>
</evidence>
<dbReference type="SUPFAM" id="SSF57903">
    <property type="entry name" value="FYVE/PHD zinc finger"/>
    <property type="match status" value="1"/>
</dbReference>
<keyword evidence="8" id="KW-1185">Reference proteome</keyword>
<keyword evidence="1 4" id="KW-0479">Metal-binding</keyword>
<keyword evidence="4" id="KW-0539">Nucleus</keyword>
<comment type="similarity">
    <text evidence="4">Belongs to the Alfin family.</text>
</comment>
<feature type="region of interest" description="Disordered" evidence="5">
    <location>
        <begin position="104"/>
        <end position="129"/>
    </location>
</feature>
<dbReference type="InterPro" id="IPR011011">
    <property type="entry name" value="Znf_FYVE_PHD"/>
</dbReference>
<reference evidence="7" key="1">
    <citation type="submission" date="2023-10" db="EMBL/GenBank/DDBJ databases">
        <title>Chromosome-level genome of the transformable northern wattle, Acacia crassicarpa.</title>
        <authorList>
            <person name="Massaro I."/>
            <person name="Sinha N.R."/>
            <person name="Poethig S."/>
            <person name="Leichty A.R."/>
        </authorList>
    </citation>
    <scope>NUCLEOTIDE SEQUENCE</scope>
    <source>
        <strain evidence="7">Acra3RX</strain>
        <tissue evidence="7">Leaf</tissue>
    </source>
</reference>
<dbReference type="Gene3D" id="3.30.40.10">
    <property type="entry name" value="Zinc/RING finger domain, C3HC4 (zinc finger)"/>
    <property type="match status" value="1"/>
</dbReference>
<proteinExistence type="inferred from homology"/>
<dbReference type="Pfam" id="PF12165">
    <property type="entry name" value="Alfin"/>
    <property type="match status" value="1"/>
</dbReference>
<dbReference type="PANTHER" id="PTHR12321">
    <property type="entry name" value="CPG BINDING PROTEIN"/>
    <property type="match status" value="1"/>
</dbReference>
<dbReference type="GO" id="GO:0006325">
    <property type="term" value="P:chromatin organization"/>
    <property type="evidence" value="ECO:0007669"/>
    <property type="project" value="UniProtKB-UniRule"/>
</dbReference>
<dbReference type="GO" id="GO:0003712">
    <property type="term" value="F:transcription coregulator activity"/>
    <property type="evidence" value="ECO:0007669"/>
    <property type="project" value="TreeGrafter"/>
</dbReference>
<evidence type="ECO:0000256" key="3">
    <source>
        <dbReference type="ARBA" id="ARBA00022833"/>
    </source>
</evidence>
<keyword evidence="3 4" id="KW-0862">Zinc</keyword>
<sequence>MFVLDEKNLCLYGHPDESWEVTLPPVYLPHDIPEPALGINFARKGMQPKDWLSLVAAHSDSWLLSVAFYLGALLNRDERERLFKLINAHPTVFEVVIEKNPVKDKATMDSSSKPRGGTKRTSDGHVKSNPNLCDEVYKVQEDDPSENTCGICGGDNDSDDAWIRCDICKKWFHGNV</sequence>
<comment type="domain">
    <text evidence="4">The PHD-type zinc finger mediates the binding to H3K4me3.</text>
</comment>
<keyword evidence="2 4" id="KW-0863">Zinc-finger</keyword>
<comment type="subcellular location">
    <subcellularLocation>
        <location evidence="4">Nucleus</location>
    </subcellularLocation>
</comment>
<dbReference type="InterPro" id="IPR045104">
    <property type="entry name" value="Alfin"/>
</dbReference>
<keyword evidence="4" id="KW-0156">Chromatin regulator</keyword>
<dbReference type="GO" id="GO:0006355">
    <property type="term" value="P:regulation of DNA-templated transcription"/>
    <property type="evidence" value="ECO:0007669"/>
    <property type="project" value="UniProtKB-UniRule"/>
</dbReference>
<dbReference type="GO" id="GO:0005634">
    <property type="term" value="C:nucleus"/>
    <property type="evidence" value="ECO:0007669"/>
    <property type="project" value="UniProtKB-SubCell"/>
</dbReference>
<dbReference type="GO" id="GO:0042393">
    <property type="term" value="F:histone binding"/>
    <property type="evidence" value="ECO:0007669"/>
    <property type="project" value="UniProtKB-UniRule"/>
</dbReference>
<dbReference type="InterPro" id="IPR013083">
    <property type="entry name" value="Znf_RING/FYVE/PHD"/>
</dbReference>
<comment type="caution">
    <text evidence="7">The sequence shown here is derived from an EMBL/GenBank/DDBJ whole genome shotgun (WGS) entry which is preliminary data.</text>
</comment>
<dbReference type="Proteomes" id="UP001293593">
    <property type="component" value="Unassembled WGS sequence"/>
</dbReference>
<evidence type="ECO:0000313" key="7">
    <source>
        <dbReference type="EMBL" id="KAK4253272.1"/>
    </source>
</evidence>
<evidence type="ECO:0000259" key="6">
    <source>
        <dbReference type="Pfam" id="PF12165"/>
    </source>
</evidence>
<accession>A0AAE1IM16</accession>